<feature type="transmembrane region" description="Helical" evidence="2">
    <location>
        <begin position="237"/>
        <end position="256"/>
    </location>
</feature>
<dbReference type="AlphaFoldDB" id="A0A6J7KF38"/>
<evidence type="ECO:0000256" key="2">
    <source>
        <dbReference type="SAM" id="Phobius"/>
    </source>
</evidence>
<evidence type="ECO:0000256" key="1">
    <source>
        <dbReference type="SAM" id="MobiDB-lite"/>
    </source>
</evidence>
<feature type="transmembrane region" description="Helical" evidence="2">
    <location>
        <begin position="262"/>
        <end position="279"/>
    </location>
</feature>
<sequence length="326" mass="34466">MVIGWNQPIDVELFVRGGLEALAGGESPYAITIADVYPPAESARVYGRGVVQDGRVVLGYPYLPSVLLLDLPAHLIGDVVWMHAAGMVLAVVLAWRVATDGPGRAAVVVLALSPATPVLIANYWIEAVMIGLFAIAWWSMHRHRITLHAVSLGLFFSSKQYSLVFIPALWSVMKTLGVKAVVAAAVIGTAIVSAFIVLDPGAFVRSAVEFQLIQPFRDDAVSVLPALRLVVGDIPSVVAGLSLVAGLTVSALVALGTRPGPTAFSLCIGLGMLATVVIAKQAFLNYYALIGAVLLLSGVGWPSDDPTQTREPSSHGSRPRGISWTR</sequence>
<feature type="compositionally biased region" description="Polar residues" evidence="1">
    <location>
        <begin position="305"/>
        <end position="316"/>
    </location>
</feature>
<organism evidence="3">
    <name type="scientific">freshwater metagenome</name>
    <dbReference type="NCBI Taxonomy" id="449393"/>
    <lineage>
        <taxon>unclassified sequences</taxon>
        <taxon>metagenomes</taxon>
        <taxon>ecological metagenomes</taxon>
    </lineage>
</organism>
<feature type="transmembrane region" description="Helical" evidence="2">
    <location>
        <begin position="79"/>
        <end position="98"/>
    </location>
</feature>
<proteinExistence type="predicted"/>
<protein>
    <submittedName>
        <fullName evidence="3">Unannotated protein</fullName>
    </submittedName>
</protein>
<feature type="transmembrane region" description="Helical" evidence="2">
    <location>
        <begin position="150"/>
        <end position="170"/>
    </location>
</feature>
<reference evidence="3" key="1">
    <citation type="submission" date="2020-05" db="EMBL/GenBank/DDBJ databases">
        <authorList>
            <person name="Chiriac C."/>
            <person name="Salcher M."/>
            <person name="Ghai R."/>
            <person name="Kavagutti S V."/>
        </authorList>
    </citation>
    <scope>NUCLEOTIDE SEQUENCE</scope>
</reference>
<name>A0A6J7KF38_9ZZZZ</name>
<keyword evidence="2" id="KW-0472">Membrane</keyword>
<dbReference type="EMBL" id="CAFBMW010000024">
    <property type="protein sequence ID" value="CAB4952772.1"/>
    <property type="molecule type" value="Genomic_DNA"/>
</dbReference>
<evidence type="ECO:0000313" key="3">
    <source>
        <dbReference type="EMBL" id="CAB4952772.1"/>
    </source>
</evidence>
<feature type="region of interest" description="Disordered" evidence="1">
    <location>
        <begin position="304"/>
        <end position="326"/>
    </location>
</feature>
<feature type="transmembrane region" description="Helical" evidence="2">
    <location>
        <begin position="176"/>
        <end position="198"/>
    </location>
</feature>
<keyword evidence="2" id="KW-0812">Transmembrane</keyword>
<accession>A0A6J7KF38</accession>
<gene>
    <name evidence="3" type="ORF">UFOPK3662_02664</name>
</gene>
<keyword evidence="2" id="KW-1133">Transmembrane helix</keyword>